<evidence type="ECO:0000313" key="2">
    <source>
        <dbReference type="EMBL" id="KAF2262434.1"/>
    </source>
</evidence>
<evidence type="ECO:0000259" key="1">
    <source>
        <dbReference type="Pfam" id="PF06985"/>
    </source>
</evidence>
<dbReference type="EMBL" id="ML986640">
    <property type="protein sequence ID" value="KAF2262434.1"/>
    <property type="molecule type" value="Genomic_DNA"/>
</dbReference>
<organism evidence="2 3">
    <name type="scientific">Lojkania enalia</name>
    <dbReference type="NCBI Taxonomy" id="147567"/>
    <lineage>
        <taxon>Eukaryota</taxon>
        <taxon>Fungi</taxon>
        <taxon>Dikarya</taxon>
        <taxon>Ascomycota</taxon>
        <taxon>Pezizomycotina</taxon>
        <taxon>Dothideomycetes</taxon>
        <taxon>Pleosporomycetidae</taxon>
        <taxon>Pleosporales</taxon>
        <taxon>Pleosporales incertae sedis</taxon>
        <taxon>Lojkania</taxon>
    </lineage>
</organism>
<dbReference type="Pfam" id="PF26639">
    <property type="entry name" value="Het-6_barrel"/>
    <property type="match status" value="1"/>
</dbReference>
<gene>
    <name evidence="2" type="ORF">CC78DRAFT_618494</name>
</gene>
<proteinExistence type="predicted"/>
<sequence>MSALDLPEFSYIALEPGQIRLLYVEFVSDEPVWTLKTVQLLGNEAEGGVEFEALSYAWGELFHTFPFVCSGGILRIHRNLNEALPYLARRSSSLPLWIDALSINQQDEEEKLVQIRMMNKIYRRASQVWVWLGIGPENIGEVLDLWRKVIDVAQKLEPLPYNSVITATSAISTAKVDLPHLSSPIWDRFYQVLESEWFNRLWIIQEVALARSVKIMCGRSELEWDLLCLTSREPELFQIQDIVQGVGYVSLIRKTFPGSVVFDVRRTAQKWIRNSPGPGEYSSSALDIEFVRTFFWITSRGTFQCSDPRDRVFGILGFIGEGQLAKLNIGLPASVVDLYTNFFRAVLMQDHIPEALWWNVLNMASTFDKNENLPFWVPDFHQQGPNFRPLRHLVNYEKSNGVIERRKASGTARSVSCGRSYRSIVLKGRIIDSLANILPEIPPERFISKDINRIVRGHAETFVWENDIARSVLGKNVVRLLRLNRLDFDEGVIDMYWRTLIGNDTEKFNYDMKYEAFLEFQKMAARVRAMLMQSGRKNVLADVYQEMQAAEVSNSPGLVFDNLLAIQVGRQLFLTKESRFGFAIRGIQSDDVVCVFNGAHFPHILRVVDKEKNMYRLIGEAYVHGIMNCEVDEMKIEEQDITLV</sequence>
<dbReference type="Proteomes" id="UP000800093">
    <property type="component" value="Unassembled WGS sequence"/>
</dbReference>
<dbReference type="PANTHER" id="PTHR24148">
    <property type="entry name" value="ANKYRIN REPEAT DOMAIN-CONTAINING PROTEIN 39 HOMOLOG-RELATED"/>
    <property type="match status" value="1"/>
</dbReference>
<keyword evidence="3" id="KW-1185">Reference proteome</keyword>
<dbReference type="PANTHER" id="PTHR24148:SF64">
    <property type="entry name" value="HETEROKARYON INCOMPATIBILITY DOMAIN-CONTAINING PROTEIN"/>
    <property type="match status" value="1"/>
</dbReference>
<accession>A0A9P4K3U1</accession>
<dbReference type="AlphaFoldDB" id="A0A9P4K3U1"/>
<dbReference type="InterPro" id="IPR052895">
    <property type="entry name" value="HetReg/Transcr_Mod"/>
</dbReference>
<feature type="domain" description="Heterokaryon incompatibility" evidence="1">
    <location>
        <begin position="51"/>
        <end position="206"/>
    </location>
</feature>
<protein>
    <recommendedName>
        <fullName evidence="1">Heterokaryon incompatibility domain-containing protein</fullName>
    </recommendedName>
</protein>
<dbReference type="OrthoDB" id="4476201at2759"/>
<evidence type="ECO:0000313" key="3">
    <source>
        <dbReference type="Proteomes" id="UP000800093"/>
    </source>
</evidence>
<dbReference type="InterPro" id="IPR010730">
    <property type="entry name" value="HET"/>
</dbReference>
<comment type="caution">
    <text evidence="2">The sequence shown here is derived from an EMBL/GenBank/DDBJ whole genome shotgun (WGS) entry which is preliminary data.</text>
</comment>
<name>A0A9P4K3U1_9PLEO</name>
<dbReference type="Pfam" id="PF06985">
    <property type="entry name" value="HET"/>
    <property type="match status" value="1"/>
</dbReference>
<reference evidence="3" key="1">
    <citation type="journal article" date="2020" name="Stud. Mycol.">
        <title>101 Dothideomycetes genomes: A test case for predicting lifestyles and emergence of pathogens.</title>
        <authorList>
            <person name="Haridas S."/>
            <person name="Albert R."/>
            <person name="Binder M."/>
            <person name="Bloem J."/>
            <person name="LaButti K."/>
            <person name="Salamov A."/>
            <person name="Andreopoulos B."/>
            <person name="Baker S."/>
            <person name="Barry K."/>
            <person name="Bills G."/>
            <person name="Bluhm B."/>
            <person name="Cannon C."/>
            <person name="Castanera R."/>
            <person name="Culley D."/>
            <person name="Daum C."/>
            <person name="Ezra D."/>
            <person name="Gonzalez J."/>
            <person name="Henrissat B."/>
            <person name="Kuo A."/>
            <person name="Liang C."/>
            <person name="Lipzen A."/>
            <person name="Lutzoni F."/>
            <person name="Magnuson J."/>
            <person name="Mondo S."/>
            <person name="Nolan M."/>
            <person name="Ohm R."/>
            <person name="Pangilinan J."/>
            <person name="Park H.-J."/>
            <person name="Ramirez L."/>
            <person name="Alfaro M."/>
            <person name="Sun H."/>
            <person name="Tritt A."/>
            <person name="Yoshinaga Y."/>
            <person name="Zwiers L.-H."/>
            <person name="Turgeon B."/>
            <person name="Goodwin S."/>
            <person name="Spatafora J."/>
            <person name="Crous P."/>
            <person name="Grigoriev I."/>
        </authorList>
    </citation>
    <scope>NUCLEOTIDE SEQUENCE [LARGE SCALE GENOMIC DNA]</scope>
    <source>
        <strain evidence="3">CBS 304.66</strain>
    </source>
</reference>